<feature type="binding site" evidence="4">
    <location>
        <position position="128"/>
    </location>
    <ligand>
        <name>Zn(2+)</name>
        <dbReference type="ChEBI" id="CHEBI:29105"/>
    </ligand>
</feature>
<dbReference type="EMBL" id="BASE01000058">
    <property type="protein sequence ID" value="GAM14503.1"/>
    <property type="molecule type" value="Genomic_DNA"/>
</dbReference>
<keyword evidence="4" id="KW-0479">Metal-binding</keyword>
<evidence type="ECO:0000256" key="2">
    <source>
        <dbReference type="ARBA" id="ARBA00022679"/>
    </source>
</evidence>
<dbReference type="Proteomes" id="UP000031014">
    <property type="component" value="Unassembled WGS sequence"/>
</dbReference>
<dbReference type="GO" id="GO:0046872">
    <property type="term" value="F:metal ion binding"/>
    <property type="evidence" value="ECO:0007669"/>
    <property type="project" value="UniProtKB-KW"/>
</dbReference>
<feature type="active site" description="Proton acceptor" evidence="4">
    <location>
        <position position="117"/>
    </location>
</feature>
<keyword evidence="4" id="KW-0862">Zinc</keyword>
<dbReference type="STRING" id="1321606.SAMD00020551_2654"/>
<organism evidence="6 7">
    <name type="scientific">Mesobacillus selenatarsenatis (strain DSM 18680 / JCM 14380 / FERM P-15431 / SF-1)</name>
    <dbReference type="NCBI Taxonomy" id="1321606"/>
    <lineage>
        <taxon>Bacteria</taxon>
        <taxon>Bacillati</taxon>
        <taxon>Bacillota</taxon>
        <taxon>Bacilli</taxon>
        <taxon>Bacillales</taxon>
        <taxon>Bacillaceae</taxon>
        <taxon>Mesobacillus</taxon>
    </lineage>
</organism>
<dbReference type="Pfam" id="PF02146">
    <property type="entry name" value="SIR2"/>
    <property type="match status" value="1"/>
</dbReference>
<dbReference type="InterPro" id="IPR029035">
    <property type="entry name" value="DHS-like_NAD/FAD-binding_dom"/>
</dbReference>
<sequence>MDLNLELSTKIIQNANKIVVLSGAGISTESGIRDFRSSTGLYAMAPEYILSLEYFYKNPKDFYEFAIENLYHPNAVPNKGHDILAKWEKEGKVHHIITQNIDGLHQKAGNKSVIEFHGTMKTSSCLNCGVKYSLEEMINRMKETNHYYVCDRCNSGSYIKPDVVLFGDAGEWFTAEGFEQILGFIADADCLLVLGSSLKVTPFSAFPQYKNDGIPMIIINKGETPYDYAPDTYVIQDSIGKTLTSIDRSL</sequence>
<evidence type="ECO:0000256" key="1">
    <source>
        <dbReference type="ARBA" id="ARBA00012928"/>
    </source>
</evidence>
<dbReference type="AlphaFoldDB" id="A0A0A8X3K6"/>
<evidence type="ECO:0000259" key="5">
    <source>
        <dbReference type="PROSITE" id="PS50305"/>
    </source>
</evidence>
<protein>
    <recommendedName>
        <fullName evidence="1">protein acetyllysine N-acetyltransferase</fullName>
        <ecNumber evidence="1">2.3.1.286</ecNumber>
    </recommendedName>
</protein>
<reference evidence="6 7" key="1">
    <citation type="submission" date="2013-06" db="EMBL/GenBank/DDBJ databases">
        <title>Whole genome shotgun sequence of Bacillus selenatarsenatis SF-1.</title>
        <authorList>
            <person name="Kuroda M."/>
            <person name="Sei K."/>
            <person name="Yamashita M."/>
            <person name="Ike M."/>
        </authorList>
    </citation>
    <scope>NUCLEOTIDE SEQUENCE [LARGE SCALE GENOMIC DNA]</scope>
    <source>
        <strain evidence="6 7">SF-1</strain>
    </source>
</reference>
<dbReference type="Gene3D" id="3.40.50.1220">
    <property type="entry name" value="TPP-binding domain"/>
    <property type="match status" value="1"/>
</dbReference>
<dbReference type="PANTHER" id="PTHR11085:SF4">
    <property type="entry name" value="NAD-DEPENDENT PROTEIN DEACYLASE"/>
    <property type="match status" value="1"/>
</dbReference>
<dbReference type="PANTHER" id="PTHR11085">
    <property type="entry name" value="NAD-DEPENDENT PROTEIN DEACYLASE SIRTUIN-5, MITOCHONDRIAL-RELATED"/>
    <property type="match status" value="1"/>
</dbReference>
<feature type="domain" description="Deacetylase sirtuin-type" evidence="5">
    <location>
        <begin position="1"/>
        <end position="250"/>
    </location>
</feature>
<dbReference type="RefSeq" id="WP_041966248.1">
    <property type="nucleotide sequence ID" value="NZ_BASE01000058.1"/>
</dbReference>
<evidence type="ECO:0000313" key="7">
    <source>
        <dbReference type="Proteomes" id="UP000031014"/>
    </source>
</evidence>
<dbReference type="NCBIfam" id="NF001752">
    <property type="entry name" value="PRK00481.1-1"/>
    <property type="match status" value="1"/>
</dbReference>
<dbReference type="GO" id="GO:0017136">
    <property type="term" value="F:histone deacetylase activity, NAD-dependent"/>
    <property type="evidence" value="ECO:0007669"/>
    <property type="project" value="TreeGrafter"/>
</dbReference>
<dbReference type="EC" id="2.3.1.286" evidence="1"/>
<dbReference type="SUPFAM" id="SSF52467">
    <property type="entry name" value="DHS-like NAD/FAD-binding domain"/>
    <property type="match status" value="1"/>
</dbReference>
<dbReference type="InterPro" id="IPR026590">
    <property type="entry name" value="Ssirtuin_cat_dom"/>
</dbReference>
<dbReference type="InterPro" id="IPR050134">
    <property type="entry name" value="NAD-dep_sirtuin_deacylases"/>
</dbReference>
<feature type="binding site" evidence="4">
    <location>
        <position position="125"/>
    </location>
    <ligand>
        <name>Zn(2+)</name>
        <dbReference type="ChEBI" id="CHEBI:29105"/>
    </ligand>
</feature>
<proteinExistence type="predicted"/>
<evidence type="ECO:0000256" key="4">
    <source>
        <dbReference type="PROSITE-ProRule" id="PRU00236"/>
    </source>
</evidence>
<accession>A0A0A8X3K6</accession>
<keyword evidence="7" id="KW-1185">Reference proteome</keyword>
<evidence type="ECO:0000256" key="3">
    <source>
        <dbReference type="ARBA" id="ARBA00023027"/>
    </source>
</evidence>
<feature type="binding site" evidence="4">
    <location>
        <position position="153"/>
    </location>
    <ligand>
        <name>Zn(2+)</name>
        <dbReference type="ChEBI" id="CHEBI:29105"/>
    </ligand>
</feature>
<gene>
    <name evidence="6" type="ORF">SAMD00020551_2654</name>
</gene>
<name>A0A0A8X3K6_MESS1</name>
<dbReference type="GO" id="GO:0070403">
    <property type="term" value="F:NAD+ binding"/>
    <property type="evidence" value="ECO:0007669"/>
    <property type="project" value="InterPro"/>
</dbReference>
<evidence type="ECO:0000313" key="6">
    <source>
        <dbReference type="EMBL" id="GAM14503.1"/>
    </source>
</evidence>
<dbReference type="InterPro" id="IPR026591">
    <property type="entry name" value="Sirtuin_cat_small_dom_sf"/>
</dbReference>
<dbReference type="Gene3D" id="3.30.1600.10">
    <property type="entry name" value="SIR2/SIRT2 'Small Domain"/>
    <property type="match status" value="1"/>
</dbReference>
<dbReference type="OrthoDB" id="9800582at2"/>
<comment type="caution">
    <text evidence="6">The sequence shown here is derived from an EMBL/GenBank/DDBJ whole genome shotgun (WGS) entry which is preliminary data.</text>
</comment>
<dbReference type="PROSITE" id="PS50305">
    <property type="entry name" value="SIRTUIN"/>
    <property type="match status" value="1"/>
</dbReference>
<dbReference type="InterPro" id="IPR003000">
    <property type="entry name" value="Sirtuin"/>
</dbReference>
<keyword evidence="2" id="KW-0808">Transferase</keyword>
<keyword evidence="3" id="KW-0520">NAD</keyword>
<feature type="binding site" evidence="4">
    <location>
        <position position="150"/>
    </location>
    <ligand>
        <name>Zn(2+)</name>
        <dbReference type="ChEBI" id="CHEBI:29105"/>
    </ligand>
</feature>